<proteinExistence type="predicted"/>
<dbReference type="AlphaFoldDB" id="A0A512IVE8"/>
<evidence type="ECO:0000313" key="2">
    <source>
        <dbReference type="Proteomes" id="UP000321258"/>
    </source>
</evidence>
<comment type="caution">
    <text evidence="1">The sequence shown here is derived from an EMBL/GenBank/DDBJ whole genome shotgun (WGS) entry which is preliminary data.</text>
</comment>
<accession>A0A512IVE8</accession>
<keyword evidence="2" id="KW-1185">Reference proteome</keyword>
<dbReference type="Proteomes" id="UP000321258">
    <property type="component" value="Unassembled WGS sequence"/>
</dbReference>
<reference evidence="1 2" key="1">
    <citation type="submission" date="2019-07" db="EMBL/GenBank/DDBJ databases">
        <title>Whole genome shotgun sequence of Methylobacterium haplocladii NBRC 107714.</title>
        <authorList>
            <person name="Hosoyama A."/>
            <person name="Uohara A."/>
            <person name="Ohji S."/>
            <person name="Ichikawa N."/>
        </authorList>
    </citation>
    <scope>NUCLEOTIDE SEQUENCE [LARGE SCALE GENOMIC DNA]</scope>
    <source>
        <strain evidence="1 2">NBRC 107714</strain>
    </source>
</reference>
<organism evidence="1 2">
    <name type="scientific">Methylobacterium haplocladii</name>
    <dbReference type="NCBI Taxonomy" id="1176176"/>
    <lineage>
        <taxon>Bacteria</taxon>
        <taxon>Pseudomonadati</taxon>
        <taxon>Pseudomonadota</taxon>
        <taxon>Alphaproteobacteria</taxon>
        <taxon>Hyphomicrobiales</taxon>
        <taxon>Methylobacteriaceae</taxon>
        <taxon>Methylobacterium</taxon>
    </lineage>
</organism>
<gene>
    <name evidence="1" type="ORF">MHA02_40810</name>
</gene>
<protein>
    <submittedName>
        <fullName evidence="1">Uncharacterized protein</fullName>
    </submittedName>
</protein>
<evidence type="ECO:0000313" key="1">
    <source>
        <dbReference type="EMBL" id="GEP01694.1"/>
    </source>
</evidence>
<name>A0A512IVE8_9HYPH</name>
<sequence>MGVDPDARVPAATAVVEPSCRSAARIETEPKMHAINGNPDQRIY</sequence>
<dbReference type="EMBL" id="BJZT01000048">
    <property type="protein sequence ID" value="GEP01694.1"/>
    <property type="molecule type" value="Genomic_DNA"/>
</dbReference>